<dbReference type="InterPro" id="IPR011840">
    <property type="entry name" value="PulA_typeI"/>
</dbReference>
<dbReference type="Proteomes" id="UP000287171">
    <property type="component" value="Unassembled WGS sequence"/>
</dbReference>
<reference evidence="4" key="1">
    <citation type="submission" date="2018-12" db="EMBL/GenBank/DDBJ databases">
        <title>Tengunoibacter tsumagoiensis gen. nov., sp. nov., Dictyobacter kobayashii sp. nov., D. alpinus sp. nov., and D. joshuensis sp. nov. and description of Dictyobacteraceae fam. nov. within the order Ktedonobacterales isolated from Tengu-no-mugimeshi.</title>
        <authorList>
            <person name="Wang C.M."/>
            <person name="Zheng Y."/>
            <person name="Sakai Y."/>
            <person name="Toyoda A."/>
            <person name="Minakuchi Y."/>
            <person name="Abe K."/>
            <person name="Yokota A."/>
            <person name="Yabe S."/>
        </authorList>
    </citation>
    <scope>NUCLEOTIDE SEQUENCE [LARGE SCALE GENOMIC DNA]</scope>
    <source>
        <strain evidence="4">Uno16</strain>
    </source>
</reference>
<dbReference type="Gene3D" id="2.60.40.1180">
    <property type="entry name" value="Golgi alpha-mannosidase II"/>
    <property type="match status" value="1"/>
</dbReference>
<dbReference type="PANTHER" id="PTHR43002">
    <property type="entry name" value="GLYCOGEN DEBRANCHING ENZYME"/>
    <property type="match status" value="1"/>
</dbReference>
<dbReference type="Pfam" id="PF21653">
    <property type="entry name" value="pulA_all-beta"/>
    <property type="match status" value="1"/>
</dbReference>
<protein>
    <submittedName>
        <fullName evidence="3">Type I pullulanase</fullName>
    </submittedName>
</protein>
<organism evidence="3 4">
    <name type="scientific">Dictyobacter alpinus</name>
    <dbReference type="NCBI Taxonomy" id="2014873"/>
    <lineage>
        <taxon>Bacteria</taxon>
        <taxon>Bacillati</taxon>
        <taxon>Chloroflexota</taxon>
        <taxon>Ktedonobacteria</taxon>
        <taxon>Ktedonobacterales</taxon>
        <taxon>Dictyobacteraceae</taxon>
        <taxon>Dictyobacter</taxon>
    </lineage>
</organism>
<name>A0A402BI87_9CHLR</name>
<dbReference type="InterPro" id="IPR017853">
    <property type="entry name" value="GH"/>
</dbReference>
<gene>
    <name evidence="3" type="primary">pulA_1</name>
    <name evidence="3" type="ORF">KDA_65980</name>
</gene>
<proteinExistence type="inferred from homology"/>
<comment type="similarity">
    <text evidence="1">Belongs to the glycosyl hydrolase 13 family.</text>
</comment>
<dbReference type="InterPro" id="IPR049117">
    <property type="entry name" value="pulA_all-beta"/>
</dbReference>
<dbReference type="InterPro" id="IPR013783">
    <property type="entry name" value="Ig-like_fold"/>
</dbReference>
<dbReference type="GO" id="GO:0005975">
    <property type="term" value="P:carbohydrate metabolic process"/>
    <property type="evidence" value="ECO:0007669"/>
    <property type="project" value="InterPro"/>
</dbReference>
<dbReference type="Gene3D" id="2.60.40.10">
    <property type="entry name" value="Immunoglobulins"/>
    <property type="match status" value="2"/>
</dbReference>
<dbReference type="CDD" id="cd11341">
    <property type="entry name" value="AmyAc_Pullulanase_LD-like"/>
    <property type="match status" value="1"/>
</dbReference>
<keyword evidence="4" id="KW-1185">Reference proteome</keyword>
<dbReference type="InterPro" id="IPR014756">
    <property type="entry name" value="Ig_E-set"/>
</dbReference>
<dbReference type="GO" id="GO:0004553">
    <property type="term" value="F:hydrolase activity, hydrolyzing O-glycosyl compounds"/>
    <property type="evidence" value="ECO:0007669"/>
    <property type="project" value="InterPro"/>
</dbReference>
<evidence type="ECO:0000313" key="4">
    <source>
        <dbReference type="Proteomes" id="UP000287171"/>
    </source>
</evidence>
<dbReference type="EMBL" id="BIFT01000002">
    <property type="protein sequence ID" value="GCE31114.1"/>
    <property type="molecule type" value="Genomic_DNA"/>
</dbReference>
<dbReference type="Gene3D" id="2.60.40.1130">
    <property type="entry name" value="Rab geranylgeranyltransferase alpha-subunit, insert domain"/>
    <property type="match status" value="1"/>
</dbReference>
<feature type="domain" description="Glycosyl hydrolase family 13 catalytic" evidence="2">
    <location>
        <begin position="370"/>
        <end position="736"/>
    </location>
</feature>
<dbReference type="SUPFAM" id="SSF51445">
    <property type="entry name" value="(Trans)glycosidases"/>
    <property type="match status" value="1"/>
</dbReference>
<dbReference type="InterPro" id="IPR004193">
    <property type="entry name" value="Glyco_hydro_13_N"/>
</dbReference>
<dbReference type="InterPro" id="IPR006047">
    <property type="entry name" value="GH13_cat_dom"/>
</dbReference>
<evidence type="ECO:0000256" key="1">
    <source>
        <dbReference type="ARBA" id="ARBA00008061"/>
    </source>
</evidence>
<evidence type="ECO:0000259" key="2">
    <source>
        <dbReference type="SMART" id="SM00642"/>
    </source>
</evidence>
<dbReference type="NCBIfam" id="TIGR02104">
    <property type="entry name" value="pulA_typeI"/>
    <property type="match status" value="1"/>
</dbReference>
<accession>A0A402BI87</accession>
<dbReference type="CDD" id="cd02860">
    <property type="entry name" value="E_set_Pullulanase"/>
    <property type="match status" value="1"/>
</dbReference>
<dbReference type="Pfam" id="PF02922">
    <property type="entry name" value="CBM_48"/>
    <property type="match status" value="1"/>
</dbReference>
<dbReference type="SMART" id="SM00642">
    <property type="entry name" value="Aamy"/>
    <property type="match status" value="1"/>
</dbReference>
<dbReference type="InterPro" id="IPR054409">
    <property type="entry name" value="X25_BaPul-like"/>
</dbReference>
<dbReference type="AlphaFoldDB" id="A0A402BI87"/>
<sequence length="834" mass="93222">MEYILYRIGTNVNSSEKNLPSLMNAYLDDDTTLLVALTAGIPLPYATSNVTVTDTTSGQQLEVAALKNAHSYHATVVGDLQKLLGASNNWNTEDEHTLLKEVNPNLYQYTATLPAGEYHYKIAFNNSWSDVIPHTNINLSIPADNTEVTFSYVPFDVQVQQPQVYDSINTPNAILPSAIDVTTNLLAITLATTPDVSHTLMLKLHGMSEVPIIPRKILNAERYTYNGNDLGCTLSEDGTNFRLWAPTAPDVQLLLFESETGPISQQISMQRAEQGTWLASIPNSLENWYYLYLITVQGKTHTVVDPYARALAVNASRTMIVDLAKTQPEGWENDRPVQLNNPVDAIIYELHIRDFSIHESSGMLHRGKFLAFTERTSSSPDQLSTGISSLSDLGVTHVQVLPAYEFATVDEFKEYQYNWGYDPRNYNVPEGAYATTPHGTARITEYKQMIKSLHDEQLGVVMDVVYNHTFAIMDSDFDKIVPQYYYRTDAFGQYTNGSGIGNEIASERPMVQKFIRDSLIYWMQEYHVDGFRFDLMALLGVAPMRQISQELFKQNPHVLLYGEPWTGGASALPDQQLLLKGKQQDLGIGVFNDNLRNALTGSVFSREAKGFATGDPSLVDAVERGVVGSIFDFTAHPSESINYVSSHDNFTLWDKITASNAQASESDRIKMDKLAQAIIMTSQGVPFFQGGEEFLRTKGGNDNSYNAGDAVNQFDWTRKAFHKDVFEYYRGLIRLRKNHPAFRMQTSEEIQAHLKLMDSPSGTLIFQLGPYANQDSWKQILVIYNPTTTTIPLKIPTGTWTLVGSSELISEQGIRQVSSLLEVPGISCLILYQA</sequence>
<dbReference type="Pfam" id="PF22058">
    <property type="entry name" value="X25_BaPul_like"/>
    <property type="match status" value="1"/>
</dbReference>
<comment type="caution">
    <text evidence="3">The sequence shown here is derived from an EMBL/GenBank/DDBJ whole genome shotgun (WGS) entry which is preliminary data.</text>
</comment>
<evidence type="ECO:0000313" key="3">
    <source>
        <dbReference type="EMBL" id="GCE31114.1"/>
    </source>
</evidence>
<dbReference type="InterPro" id="IPR013780">
    <property type="entry name" value="Glyco_hydro_b"/>
</dbReference>
<dbReference type="SUPFAM" id="SSF81296">
    <property type="entry name" value="E set domains"/>
    <property type="match status" value="1"/>
</dbReference>
<dbReference type="Gene3D" id="3.20.20.80">
    <property type="entry name" value="Glycosidases"/>
    <property type="match status" value="1"/>
</dbReference>